<accession>W6UM00</accession>
<protein>
    <submittedName>
        <fullName evidence="1">Uncharacterized protein</fullName>
    </submittedName>
</protein>
<proteinExistence type="predicted"/>
<dbReference type="EMBL" id="APAU02000014">
    <property type="protein sequence ID" value="EUB62166.1"/>
    <property type="molecule type" value="Genomic_DNA"/>
</dbReference>
<reference evidence="1 2" key="1">
    <citation type="journal article" date="2013" name="Nat. Genet.">
        <title>The genome of the hydatid tapeworm Echinococcus granulosus.</title>
        <authorList>
            <person name="Zheng H."/>
            <person name="Zhang W."/>
            <person name="Zhang L."/>
            <person name="Zhang Z."/>
            <person name="Li J."/>
            <person name="Lu G."/>
            <person name="Zhu Y."/>
            <person name="Wang Y."/>
            <person name="Huang Y."/>
            <person name="Liu J."/>
            <person name="Kang H."/>
            <person name="Chen J."/>
            <person name="Wang L."/>
            <person name="Chen A."/>
            <person name="Yu S."/>
            <person name="Gao Z."/>
            <person name="Jin L."/>
            <person name="Gu W."/>
            <person name="Wang Z."/>
            <person name="Zhao L."/>
            <person name="Shi B."/>
            <person name="Wen H."/>
            <person name="Lin R."/>
            <person name="Jones M.K."/>
            <person name="Brejova B."/>
            <person name="Vinar T."/>
            <person name="Zhao G."/>
            <person name="McManus D.P."/>
            <person name="Chen Z."/>
            <person name="Zhou Y."/>
            <person name="Wang S."/>
        </authorList>
    </citation>
    <scope>NUCLEOTIDE SEQUENCE [LARGE SCALE GENOMIC DNA]</scope>
</reference>
<evidence type="ECO:0000313" key="1">
    <source>
        <dbReference type="EMBL" id="EUB62166.1"/>
    </source>
</evidence>
<organism evidence="1 2">
    <name type="scientific">Echinococcus granulosus</name>
    <name type="common">Hydatid tapeworm</name>
    <dbReference type="NCBI Taxonomy" id="6210"/>
    <lineage>
        <taxon>Eukaryota</taxon>
        <taxon>Metazoa</taxon>
        <taxon>Spiralia</taxon>
        <taxon>Lophotrochozoa</taxon>
        <taxon>Platyhelminthes</taxon>
        <taxon>Cestoda</taxon>
        <taxon>Eucestoda</taxon>
        <taxon>Cyclophyllidea</taxon>
        <taxon>Taeniidae</taxon>
        <taxon>Echinococcus</taxon>
        <taxon>Echinococcus granulosus group</taxon>
    </lineage>
</organism>
<comment type="caution">
    <text evidence="1">The sequence shown here is derived from an EMBL/GenBank/DDBJ whole genome shotgun (WGS) entry which is preliminary data.</text>
</comment>
<dbReference type="AlphaFoldDB" id="W6UM00"/>
<dbReference type="GeneID" id="36338633"/>
<dbReference type="Proteomes" id="UP000019149">
    <property type="component" value="Unassembled WGS sequence"/>
</dbReference>
<dbReference type="KEGG" id="egl:EGR_02918"/>
<name>W6UM00_ECHGR</name>
<dbReference type="RefSeq" id="XP_024353362.1">
    <property type="nucleotide sequence ID" value="XM_024492167.1"/>
</dbReference>
<dbReference type="CTD" id="36338633"/>
<gene>
    <name evidence="1" type="ORF">EGR_02918</name>
</gene>
<sequence length="224" mass="25143">MHPKHWRRCLNPSLHPFTVLPPLLRLSNSPVQRAFVRIFPLTHLDPVAFLPPLTADVFALLRAFASCGHPFTQRFQASEPASYKVFIGPKHQECEDFDCGSAETARRRHESWTYDVHQSRSKREVFTGGRRVIWPVANCHAEAPPFVSPRPLDTRLATALSPSHSPLLMMRIYVIASGQASGAVVPHVTAFVRLGDCLPCSPSKSTTEPACEKTVITAYRPFYW</sequence>
<keyword evidence="2" id="KW-1185">Reference proteome</keyword>
<evidence type="ECO:0000313" key="2">
    <source>
        <dbReference type="Proteomes" id="UP000019149"/>
    </source>
</evidence>